<organism evidence="9 10">
    <name type="scientific">Aspergillus heteromorphus CBS 117.55</name>
    <dbReference type="NCBI Taxonomy" id="1448321"/>
    <lineage>
        <taxon>Eukaryota</taxon>
        <taxon>Fungi</taxon>
        <taxon>Dikarya</taxon>
        <taxon>Ascomycota</taxon>
        <taxon>Pezizomycotina</taxon>
        <taxon>Eurotiomycetes</taxon>
        <taxon>Eurotiomycetidae</taxon>
        <taxon>Eurotiales</taxon>
        <taxon>Aspergillaceae</taxon>
        <taxon>Aspergillus</taxon>
        <taxon>Aspergillus subgen. Circumdati</taxon>
    </lineage>
</organism>
<feature type="transmembrane region" description="Helical" evidence="7">
    <location>
        <begin position="218"/>
        <end position="237"/>
    </location>
</feature>
<dbReference type="RefSeq" id="XP_025397330.1">
    <property type="nucleotide sequence ID" value="XM_025545441.1"/>
</dbReference>
<feature type="transmembrane region" description="Helical" evidence="7">
    <location>
        <begin position="168"/>
        <end position="185"/>
    </location>
</feature>
<feature type="transmembrane region" description="Helical" evidence="7">
    <location>
        <begin position="437"/>
        <end position="460"/>
    </location>
</feature>
<evidence type="ECO:0000256" key="6">
    <source>
        <dbReference type="SAM" id="MobiDB-lite"/>
    </source>
</evidence>
<dbReference type="InterPro" id="IPR013057">
    <property type="entry name" value="AA_transpt_TM"/>
</dbReference>
<dbReference type="FunFam" id="1.20.1740.10:FF:000039">
    <property type="entry name" value="Neutral amino acid transporter (Eurofung)"/>
    <property type="match status" value="1"/>
</dbReference>
<keyword evidence="10" id="KW-1185">Reference proteome</keyword>
<feature type="transmembrane region" description="Helical" evidence="7">
    <location>
        <begin position="404"/>
        <end position="425"/>
    </location>
</feature>
<dbReference type="Pfam" id="PF01490">
    <property type="entry name" value="Aa_trans"/>
    <property type="match status" value="1"/>
</dbReference>
<keyword evidence="5 7" id="KW-0472">Membrane</keyword>
<feature type="transmembrane region" description="Helical" evidence="7">
    <location>
        <begin position="134"/>
        <end position="156"/>
    </location>
</feature>
<dbReference type="AlphaFoldDB" id="A0A317VLW8"/>
<proteinExistence type="inferred from homology"/>
<feature type="transmembrane region" description="Helical" evidence="7">
    <location>
        <begin position="290"/>
        <end position="311"/>
    </location>
</feature>
<gene>
    <name evidence="9" type="ORF">BO70DRAFT_381090</name>
</gene>
<evidence type="ECO:0000256" key="5">
    <source>
        <dbReference type="ARBA" id="ARBA00023136"/>
    </source>
</evidence>
<dbReference type="OrthoDB" id="294730at2759"/>
<feature type="domain" description="Amino acid transporter transmembrane" evidence="8">
    <location>
        <begin position="54"/>
        <end position="460"/>
    </location>
</feature>
<dbReference type="Proteomes" id="UP000247233">
    <property type="component" value="Unassembled WGS sequence"/>
</dbReference>
<dbReference type="PANTHER" id="PTHR22950:SF668">
    <property type="entry name" value="AMINO ACID TRANSPORTER (EUROFUNG)"/>
    <property type="match status" value="1"/>
</dbReference>
<dbReference type="VEuPathDB" id="FungiDB:BO70DRAFT_381090"/>
<dbReference type="PANTHER" id="PTHR22950">
    <property type="entry name" value="AMINO ACID TRANSPORTER"/>
    <property type="match status" value="1"/>
</dbReference>
<evidence type="ECO:0000256" key="3">
    <source>
        <dbReference type="ARBA" id="ARBA00022692"/>
    </source>
</evidence>
<evidence type="ECO:0000259" key="8">
    <source>
        <dbReference type="Pfam" id="PF01490"/>
    </source>
</evidence>
<comment type="subcellular location">
    <subcellularLocation>
        <location evidence="1">Membrane</location>
        <topology evidence="1">Multi-pass membrane protein</topology>
    </subcellularLocation>
</comment>
<dbReference type="GeneID" id="37067678"/>
<evidence type="ECO:0000313" key="10">
    <source>
        <dbReference type="Proteomes" id="UP000247233"/>
    </source>
</evidence>
<evidence type="ECO:0000256" key="7">
    <source>
        <dbReference type="SAM" id="Phobius"/>
    </source>
</evidence>
<evidence type="ECO:0000256" key="4">
    <source>
        <dbReference type="ARBA" id="ARBA00022989"/>
    </source>
</evidence>
<dbReference type="GO" id="GO:0016020">
    <property type="term" value="C:membrane"/>
    <property type="evidence" value="ECO:0007669"/>
    <property type="project" value="UniProtKB-SubCell"/>
</dbReference>
<feature type="region of interest" description="Disordered" evidence="6">
    <location>
        <begin position="1"/>
        <end position="21"/>
    </location>
</feature>
<feature type="transmembrane region" description="Helical" evidence="7">
    <location>
        <begin position="373"/>
        <end position="392"/>
    </location>
</feature>
<feature type="transmembrane region" description="Helical" evidence="7">
    <location>
        <begin position="85"/>
        <end position="104"/>
    </location>
</feature>
<dbReference type="STRING" id="1448321.A0A317VLW8"/>
<comment type="similarity">
    <text evidence="2">Belongs to the amino acid/polyamine transporter 2 family.</text>
</comment>
<feature type="transmembrane region" description="Helical" evidence="7">
    <location>
        <begin position="257"/>
        <end position="278"/>
    </location>
</feature>
<dbReference type="EMBL" id="MSFL01000021">
    <property type="protein sequence ID" value="PWY75364.1"/>
    <property type="molecule type" value="Genomic_DNA"/>
</dbReference>
<evidence type="ECO:0000256" key="1">
    <source>
        <dbReference type="ARBA" id="ARBA00004141"/>
    </source>
</evidence>
<evidence type="ECO:0000313" key="9">
    <source>
        <dbReference type="EMBL" id="PWY75364.1"/>
    </source>
</evidence>
<protein>
    <recommendedName>
        <fullName evidence="8">Amino acid transporter transmembrane domain-containing protein</fullName>
    </recommendedName>
</protein>
<keyword evidence="3 7" id="KW-0812">Transmembrane</keyword>
<name>A0A317VLW8_9EURO</name>
<keyword evidence="4 7" id="KW-1133">Transmembrane helix</keyword>
<dbReference type="GO" id="GO:0015179">
    <property type="term" value="F:L-amino acid transmembrane transporter activity"/>
    <property type="evidence" value="ECO:0007669"/>
    <property type="project" value="TreeGrafter"/>
</dbReference>
<evidence type="ECO:0000256" key="2">
    <source>
        <dbReference type="ARBA" id="ARBA00008066"/>
    </source>
</evidence>
<feature type="transmembrane region" description="Helical" evidence="7">
    <location>
        <begin position="331"/>
        <end position="352"/>
    </location>
</feature>
<accession>A0A317VLW8</accession>
<feature type="transmembrane region" description="Helical" evidence="7">
    <location>
        <begin position="60"/>
        <end position="79"/>
    </location>
</feature>
<reference evidence="9 10" key="1">
    <citation type="submission" date="2016-12" db="EMBL/GenBank/DDBJ databases">
        <title>The genomes of Aspergillus section Nigri reveals drivers in fungal speciation.</title>
        <authorList>
            <consortium name="DOE Joint Genome Institute"/>
            <person name="Vesth T.C."/>
            <person name="Nybo J."/>
            <person name="Theobald S."/>
            <person name="Brandl J."/>
            <person name="Frisvad J.C."/>
            <person name="Nielsen K.F."/>
            <person name="Lyhne E.K."/>
            <person name="Kogle M.E."/>
            <person name="Kuo A."/>
            <person name="Riley R."/>
            <person name="Clum A."/>
            <person name="Nolan M."/>
            <person name="Lipzen A."/>
            <person name="Salamov A."/>
            <person name="Henrissat B."/>
            <person name="Wiebenga A."/>
            <person name="De Vries R.P."/>
            <person name="Grigoriev I.V."/>
            <person name="Mortensen U.H."/>
            <person name="Andersen M.R."/>
            <person name="Baker S.E."/>
        </authorList>
    </citation>
    <scope>NUCLEOTIDE SEQUENCE [LARGE SCALE GENOMIC DNA]</scope>
    <source>
        <strain evidence="9 10">CBS 117.55</strain>
    </source>
</reference>
<comment type="caution">
    <text evidence="9">The sequence shown here is derived from an EMBL/GenBank/DDBJ whole genome shotgun (WGS) entry which is preliminary data.</text>
</comment>
<sequence>METVHGSPPPYATDRIDANEKKDDLSYVEQNLKPEPEETDAFGNEEFAEIKYKTLKWWQCGLLMICESVSLGVLSLPAAVATLGFIPAIILIVGLGLLATYTGYNIGLFRERYPHIQNLADAGEILLGPFGRELFGLGQFLFCIFVMGSHLLTFRVMMNTITDHGTCSIVFSLVGMIISMVFSIPRTMKGMTWISFCCESSPSVGDLLSVPGLTGHRATAFLSIFTAVMVTMIGVGVEKHPGRIIEATVDTNLYTAFTAVSNIVFAYCAHVAFFGLIAEMEKPKDFKKSLFMLQTFEICLYTTAAVVVYYYVGKDVQSPALSSAGPLLKKVAYGIAIPTIVGAGVVNGHIGLKYIYFRTCHKSDLIHSRGRRSVAIWIGLGLACWLVAWVIAEAIPVFSDLNGLISALFASWFSYGLSGIYWLHLNYGEWFASPRKIALTILNMAIALFGLILCVLGLYASGTAIHNDANSNSFTCANTDG</sequence>